<feature type="domain" description="HTH luxR-type" evidence="4">
    <location>
        <begin position="147"/>
        <end position="212"/>
    </location>
</feature>
<evidence type="ECO:0000313" key="6">
    <source>
        <dbReference type="EMBL" id="MFH5255805.1"/>
    </source>
</evidence>
<dbReference type="InterPro" id="IPR001789">
    <property type="entry name" value="Sig_transdc_resp-reg_receiver"/>
</dbReference>
<dbReference type="RefSeq" id="WP_395131652.1">
    <property type="nucleotide sequence ID" value="NZ_JBIMPM010000070.1"/>
</dbReference>
<name>A0ABW7LD59_9BURK</name>
<evidence type="ECO:0000256" key="2">
    <source>
        <dbReference type="ARBA" id="ARBA00023125"/>
    </source>
</evidence>
<protein>
    <submittedName>
        <fullName evidence="6">Response regulator</fullName>
    </submittedName>
</protein>
<dbReference type="PRINTS" id="PR00038">
    <property type="entry name" value="HTHLUXR"/>
</dbReference>
<dbReference type="CDD" id="cd17535">
    <property type="entry name" value="REC_NarL-like"/>
    <property type="match status" value="1"/>
</dbReference>
<dbReference type="Pfam" id="PF00072">
    <property type="entry name" value="Response_reg"/>
    <property type="match status" value="1"/>
</dbReference>
<dbReference type="EMBL" id="JBIMPM010000070">
    <property type="protein sequence ID" value="MFH5255805.1"/>
    <property type="molecule type" value="Genomic_DNA"/>
</dbReference>
<feature type="modified residue" description="4-aspartylphosphate" evidence="3">
    <location>
        <position position="55"/>
    </location>
</feature>
<dbReference type="Gene3D" id="3.40.50.2300">
    <property type="match status" value="1"/>
</dbReference>
<evidence type="ECO:0000256" key="3">
    <source>
        <dbReference type="PROSITE-ProRule" id="PRU00169"/>
    </source>
</evidence>
<dbReference type="Proteomes" id="UP001609186">
    <property type="component" value="Unassembled WGS sequence"/>
</dbReference>
<proteinExistence type="predicted"/>
<dbReference type="PANTHER" id="PTHR43214">
    <property type="entry name" value="TWO-COMPONENT RESPONSE REGULATOR"/>
    <property type="match status" value="1"/>
</dbReference>
<dbReference type="InterPro" id="IPR011006">
    <property type="entry name" value="CheY-like_superfamily"/>
</dbReference>
<dbReference type="InterPro" id="IPR000792">
    <property type="entry name" value="Tscrpt_reg_LuxR_C"/>
</dbReference>
<dbReference type="PROSITE" id="PS50043">
    <property type="entry name" value="HTH_LUXR_2"/>
    <property type="match status" value="1"/>
</dbReference>
<dbReference type="SUPFAM" id="SSF52172">
    <property type="entry name" value="CheY-like"/>
    <property type="match status" value="1"/>
</dbReference>
<evidence type="ECO:0000259" key="4">
    <source>
        <dbReference type="PROSITE" id="PS50043"/>
    </source>
</evidence>
<dbReference type="CDD" id="cd06170">
    <property type="entry name" value="LuxR_C_like"/>
    <property type="match status" value="1"/>
</dbReference>
<dbReference type="SUPFAM" id="SSF46894">
    <property type="entry name" value="C-terminal effector domain of the bipartite response regulators"/>
    <property type="match status" value="1"/>
</dbReference>
<comment type="caution">
    <text evidence="6">The sequence shown here is derived from an EMBL/GenBank/DDBJ whole genome shotgun (WGS) entry which is preliminary data.</text>
</comment>
<dbReference type="Pfam" id="PF00196">
    <property type="entry name" value="GerE"/>
    <property type="match status" value="1"/>
</dbReference>
<organism evidence="6 7">
    <name type="scientific">Burkholderia semiarida</name>
    <dbReference type="NCBI Taxonomy" id="2843303"/>
    <lineage>
        <taxon>Bacteria</taxon>
        <taxon>Pseudomonadati</taxon>
        <taxon>Pseudomonadota</taxon>
        <taxon>Betaproteobacteria</taxon>
        <taxon>Burkholderiales</taxon>
        <taxon>Burkholderiaceae</taxon>
        <taxon>Burkholderia</taxon>
        <taxon>Burkholderia cepacia complex</taxon>
    </lineage>
</organism>
<dbReference type="PANTHER" id="PTHR43214:SF17">
    <property type="entry name" value="TRANSCRIPTIONAL REGULATORY PROTEIN RCSB"/>
    <property type="match status" value="1"/>
</dbReference>
<evidence type="ECO:0000259" key="5">
    <source>
        <dbReference type="PROSITE" id="PS50110"/>
    </source>
</evidence>
<sequence>MKIRLIIADDHPVLLLGVQHTLSDIPTISVVGLAQNSTELVELLERTPCNVLLTDYAMPGGEYGDGLSMLAFLRRRFPLLKIIVLTAGVSSGIVAELAKLGIQSVLNKVDDIGHLISAIHTVFAGAPYYSPGAQNTEPTAPSVYTPTASHGAKLTKREAEVIRLYVSGMSINEIASQMRRTKQTVSAQKQKAMRKLGIERDADLFRVAFEMGFGAAVPESRWTSPPWQADNQE</sequence>
<evidence type="ECO:0000313" key="7">
    <source>
        <dbReference type="Proteomes" id="UP001609186"/>
    </source>
</evidence>
<keyword evidence="2" id="KW-0238">DNA-binding</keyword>
<feature type="domain" description="Response regulatory" evidence="5">
    <location>
        <begin position="4"/>
        <end position="123"/>
    </location>
</feature>
<gene>
    <name evidence="6" type="ORF">ACGTRS_31685</name>
</gene>
<reference evidence="6 7" key="1">
    <citation type="submission" date="2024-10" db="EMBL/GenBank/DDBJ databases">
        <title>Burkholderia semiarida in Mexico.</title>
        <authorList>
            <person name="Estrada P."/>
        </authorList>
    </citation>
    <scope>NUCLEOTIDE SEQUENCE [LARGE SCALE GENOMIC DNA]</scope>
    <source>
        <strain evidence="6 7">CLM7-1</strain>
    </source>
</reference>
<accession>A0ABW7LD59</accession>
<dbReference type="InterPro" id="IPR016032">
    <property type="entry name" value="Sig_transdc_resp-reg_C-effctor"/>
</dbReference>
<dbReference type="PROSITE" id="PS50110">
    <property type="entry name" value="RESPONSE_REGULATORY"/>
    <property type="match status" value="1"/>
</dbReference>
<dbReference type="InterPro" id="IPR039420">
    <property type="entry name" value="WalR-like"/>
</dbReference>
<dbReference type="InterPro" id="IPR058245">
    <property type="entry name" value="NreC/VraR/RcsB-like_REC"/>
</dbReference>
<dbReference type="InterPro" id="IPR036388">
    <property type="entry name" value="WH-like_DNA-bd_sf"/>
</dbReference>
<evidence type="ECO:0000256" key="1">
    <source>
        <dbReference type="ARBA" id="ARBA00022553"/>
    </source>
</evidence>
<keyword evidence="1 3" id="KW-0597">Phosphoprotein</keyword>
<dbReference type="SMART" id="SM00421">
    <property type="entry name" value="HTH_LUXR"/>
    <property type="match status" value="1"/>
</dbReference>
<dbReference type="Gene3D" id="1.10.10.10">
    <property type="entry name" value="Winged helix-like DNA-binding domain superfamily/Winged helix DNA-binding domain"/>
    <property type="match status" value="1"/>
</dbReference>
<keyword evidence="7" id="KW-1185">Reference proteome</keyword>
<dbReference type="SMART" id="SM00448">
    <property type="entry name" value="REC"/>
    <property type="match status" value="1"/>
</dbReference>